<keyword evidence="3" id="KW-1185">Reference proteome</keyword>
<accession>A0A8S1YBN2</accession>
<feature type="compositionally biased region" description="Basic and acidic residues" evidence="1">
    <location>
        <begin position="1"/>
        <end position="22"/>
    </location>
</feature>
<sequence length="79" mass="9635">MKTKIETFIRIDRSRHQSKKDILQSPKNRPSPQQDALRRTNQRKNIKDTILKIIQQEKSMIKKKRMLNGYLRQNNYLRK</sequence>
<proteinExistence type="predicted"/>
<evidence type="ECO:0000313" key="3">
    <source>
        <dbReference type="Proteomes" id="UP000683925"/>
    </source>
</evidence>
<dbReference type="EMBL" id="CAJJDP010000148">
    <property type="protein sequence ID" value="CAD8209232.1"/>
    <property type="molecule type" value="Genomic_DNA"/>
</dbReference>
<evidence type="ECO:0000313" key="2">
    <source>
        <dbReference type="EMBL" id="CAD8209232.1"/>
    </source>
</evidence>
<reference evidence="2" key="1">
    <citation type="submission" date="2021-01" db="EMBL/GenBank/DDBJ databases">
        <authorList>
            <consortium name="Genoscope - CEA"/>
            <person name="William W."/>
        </authorList>
    </citation>
    <scope>NUCLEOTIDE SEQUENCE</scope>
</reference>
<feature type="region of interest" description="Disordered" evidence="1">
    <location>
        <begin position="1"/>
        <end position="45"/>
    </location>
</feature>
<protein>
    <submittedName>
        <fullName evidence="2">Uncharacterized protein</fullName>
    </submittedName>
</protein>
<name>A0A8S1YBN2_PAROT</name>
<evidence type="ECO:0000256" key="1">
    <source>
        <dbReference type="SAM" id="MobiDB-lite"/>
    </source>
</evidence>
<feature type="compositionally biased region" description="Polar residues" evidence="1">
    <location>
        <begin position="25"/>
        <end position="34"/>
    </location>
</feature>
<organism evidence="2 3">
    <name type="scientific">Paramecium octaurelia</name>
    <dbReference type="NCBI Taxonomy" id="43137"/>
    <lineage>
        <taxon>Eukaryota</taxon>
        <taxon>Sar</taxon>
        <taxon>Alveolata</taxon>
        <taxon>Ciliophora</taxon>
        <taxon>Intramacronucleata</taxon>
        <taxon>Oligohymenophorea</taxon>
        <taxon>Peniculida</taxon>
        <taxon>Parameciidae</taxon>
        <taxon>Paramecium</taxon>
    </lineage>
</organism>
<gene>
    <name evidence="2" type="ORF">POCTA_138.1.T1460116</name>
</gene>
<dbReference type="Proteomes" id="UP000683925">
    <property type="component" value="Unassembled WGS sequence"/>
</dbReference>
<dbReference type="AlphaFoldDB" id="A0A8S1YBN2"/>
<comment type="caution">
    <text evidence="2">The sequence shown here is derived from an EMBL/GenBank/DDBJ whole genome shotgun (WGS) entry which is preliminary data.</text>
</comment>